<dbReference type="InterPro" id="IPR051531">
    <property type="entry name" value="N-acetyltransferase"/>
</dbReference>
<reference evidence="2 3" key="1">
    <citation type="submission" date="2020-09" db="EMBL/GenBank/DDBJ databases">
        <title>Genome sequences of type strains of Chitinophaga qingshengii and Chitinophaga varians.</title>
        <authorList>
            <person name="Kittiwongwattana C."/>
        </authorList>
    </citation>
    <scope>NUCLEOTIDE SEQUENCE [LARGE SCALE GENOMIC DNA]</scope>
    <source>
        <strain evidence="2 3">JCM 30026</strain>
    </source>
</reference>
<accession>A0ABR7TM33</accession>
<keyword evidence="3" id="KW-1185">Reference proteome</keyword>
<dbReference type="EMBL" id="JACVFC010000001">
    <property type="protein sequence ID" value="MBC9931038.1"/>
    <property type="molecule type" value="Genomic_DNA"/>
</dbReference>
<evidence type="ECO:0000313" key="3">
    <source>
        <dbReference type="Proteomes" id="UP000659124"/>
    </source>
</evidence>
<proteinExistence type="predicted"/>
<comment type="caution">
    <text evidence="2">The sequence shown here is derived from an EMBL/GenBank/DDBJ whole genome shotgun (WGS) entry which is preliminary data.</text>
</comment>
<gene>
    <name evidence="2" type="ORF">ICL07_11670</name>
</gene>
<evidence type="ECO:0000259" key="1">
    <source>
        <dbReference type="PROSITE" id="PS51186"/>
    </source>
</evidence>
<dbReference type="PANTHER" id="PTHR43792:SF1">
    <property type="entry name" value="N-ACETYLTRANSFERASE DOMAIN-CONTAINING PROTEIN"/>
    <property type="match status" value="1"/>
</dbReference>
<sequence>MMEQLQTERLFIQPITTHEAAFVFVLVNTPAWKQFIGDRHIYQLNDAINYIQRVIDNPDTDFRVVYRQSDQQPIGIVTLIKRVYLPHHDIGFAFLPEYASHGYAYEAASALMEELQEDKTHTAIMATTLPGNERSIRLLEKLGLQYQETIVYNGEELLLYEKLLI</sequence>
<dbReference type="PANTHER" id="PTHR43792">
    <property type="entry name" value="GNAT FAMILY, PUTATIVE (AFU_ORTHOLOGUE AFUA_3G00765)-RELATED-RELATED"/>
    <property type="match status" value="1"/>
</dbReference>
<dbReference type="Proteomes" id="UP000659124">
    <property type="component" value="Unassembled WGS sequence"/>
</dbReference>
<dbReference type="PROSITE" id="PS51186">
    <property type="entry name" value="GNAT"/>
    <property type="match status" value="1"/>
</dbReference>
<dbReference type="Gene3D" id="3.40.630.30">
    <property type="match status" value="1"/>
</dbReference>
<dbReference type="InterPro" id="IPR016181">
    <property type="entry name" value="Acyl_CoA_acyltransferase"/>
</dbReference>
<dbReference type="InterPro" id="IPR000182">
    <property type="entry name" value="GNAT_dom"/>
</dbReference>
<name>A0ABR7TM33_9BACT</name>
<feature type="domain" description="N-acetyltransferase" evidence="1">
    <location>
        <begin position="22"/>
        <end position="165"/>
    </location>
</feature>
<dbReference type="RefSeq" id="WP_188088074.1">
    <property type="nucleotide sequence ID" value="NZ_JACVFC010000001.1"/>
</dbReference>
<organism evidence="2 3">
    <name type="scientific">Chitinophaga qingshengii</name>
    <dbReference type="NCBI Taxonomy" id="1569794"/>
    <lineage>
        <taxon>Bacteria</taxon>
        <taxon>Pseudomonadati</taxon>
        <taxon>Bacteroidota</taxon>
        <taxon>Chitinophagia</taxon>
        <taxon>Chitinophagales</taxon>
        <taxon>Chitinophagaceae</taxon>
        <taxon>Chitinophaga</taxon>
    </lineage>
</organism>
<dbReference type="SUPFAM" id="SSF55729">
    <property type="entry name" value="Acyl-CoA N-acyltransferases (Nat)"/>
    <property type="match status" value="1"/>
</dbReference>
<protein>
    <submittedName>
        <fullName evidence="2">GNAT family N-acetyltransferase</fullName>
    </submittedName>
</protein>
<dbReference type="Pfam" id="PF13302">
    <property type="entry name" value="Acetyltransf_3"/>
    <property type="match status" value="1"/>
</dbReference>
<evidence type="ECO:0000313" key="2">
    <source>
        <dbReference type="EMBL" id="MBC9931038.1"/>
    </source>
</evidence>